<reference evidence="1" key="1">
    <citation type="submission" date="2014-11" db="EMBL/GenBank/DDBJ databases">
        <authorList>
            <person name="Amaro Gonzalez C."/>
        </authorList>
    </citation>
    <scope>NUCLEOTIDE SEQUENCE</scope>
</reference>
<sequence>MYLTTQSRDHVVSLGNSFKVQVIQVSQLSITDPVPRLY</sequence>
<accession>A0A0E9PK45</accession>
<name>A0A0E9PK45_ANGAN</name>
<dbReference type="EMBL" id="GBXM01104132">
    <property type="protein sequence ID" value="JAH04445.1"/>
    <property type="molecule type" value="Transcribed_RNA"/>
</dbReference>
<evidence type="ECO:0000313" key="1">
    <source>
        <dbReference type="EMBL" id="JAH04445.1"/>
    </source>
</evidence>
<organism evidence="1">
    <name type="scientific">Anguilla anguilla</name>
    <name type="common">European freshwater eel</name>
    <name type="synonym">Muraena anguilla</name>
    <dbReference type="NCBI Taxonomy" id="7936"/>
    <lineage>
        <taxon>Eukaryota</taxon>
        <taxon>Metazoa</taxon>
        <taxon>Chordata</taxon>
        <taxon>Craniata</taxon>
        <taxon>Vertebrata</taxon>
        <taxon>Euteleostomi</taxon>
        <taxon>Actinopterygii</taxon>
        <taxon>Neopterygii</taxon>
        <taxon>Teleostei</taxon>
        <taxon>Anguilliformes</taxon>
        <taxon>Anguillidae</taxon>
        <taxon>Anguilla</taxon>
    </lineage>
</organism>
<reference evidence="1" key="2">
    <citation type="journal article" date="2015" name="Fish Shellfish Immunol.">
        <title>Early steps in the European eel (Anguilla anguilla)-Vibrio vulnificus interaction in the gills: Role of the RtxA13 toxin.</title>
        <authorList>
            <person name="Callol A."/>
            <person name="Pajuelo D."/>
            <person name="Ebbesson L."/>
            <person name="Teles M."/>
            <person name="MacKenzie S."/>
            <person name="Amaro C."/>
        </authorList>
    </citation>
    <scope>NUCLEOTIDE SEQUENCE</scope>
</reference>
<protein>
    <submittedName>
        <fullName evidence="1">Uncharacterized protein</fullName>
    </submittedName>
</protein>
<dbReference type="AlphaFoldDB" id="A0A0E9PK45"/>
<proteinExistence type="predicted"/>